<proteinExistence type="predicted"/>
<feature type="compositionally biased region" description="Basic and acidic residues" evidence="1">
    <location>
        <begin position="44"/>
        <end position="62"/>
    </location>
</feature>
<organism evidence="2 3">
    <name type="scientific">Pyrenophora seminiperda CCB06</name>
    <dbReference type="NCBI Taxonomy" id="1302712"/>
    <lineage>
        <taxon>Eukaryota</taxon>
        <taxon>Fungi</taxon>
        <taxon>Dikarya</taxon>
        <taxon>Ascomycota</taxon>
        <taxon>Pezizomycotina</taxon>
        <taxon>Dothideomycetes</taxon>
        <taxon>Pleosporomycetidae</taxon>
        <taxon>Pleosporales</taxon>
        <taxon>Pleosporineae</taxon>
        <taxon>Pleosporaceae</taxon>
        <taxon>Pyrenophora</taxon>
    </lineage>
</organism>
<dbReference type="AlphaFoldDB" id="A0A3M7MHR3"/>
<feature type="region of interest" description="Disordered" evidence="1">
    <location>
        <begin position="22"/>
        <end position="74"/>
    </location>
</feature>
<dbReference type="OrthoDB" id="3747906at2759"/>
<gene>
    <name evidence="2" type="ORF">GMOD_00004895</name>
</gene>
<protein>
    <submittedName>
        <fullName evidence="2">Uncharacterized protein</fullName>
    </submittedName>
</protein>
<evidence type="ECO:0000313" key="3">
    <source>
        <dbReference type="Proteomes" id="UP000265663"/>
    </source>
</evidence>
<dbReference type="Proteomes" id="UP000265663">
    <property type="component" value="Unassembled WGS sequence"/>
</dbReference>
<name>A0A3M7MHR3_9PLEO</name>
<accession>A0A3M7MHR3</accession>
<keyword evidence="3" id="KW-1185">Reference proteome</keyword>
<sequence>MLAASEIYTRLITPLTIDTRSHSHLRATMPPSRRAASKSTPHSAKLEHLDNSKHAPRSHAEEEISNPEPDSQDTSDVALARLMAKMIGDQRKRYTIQKTSINTIYTANVSDMEDSINTLVDTAASSSAHQAQLQHLQQLLAQKASIEASMSMQLESLKAAYDAHSRDLEMVVQRFVREIK</sequence>
<reference evidence="2 3" key="1">
    <citation type="journal article" date="2014" name="PLoS ONE">
        <title>De novo Genome Assembly of the Fungal Plant Pathogen Pyrenophora semeniperda.</title>
        <authorList>
            <person name="Soliai M.M."/>
            <person name="Meyer S.E."/>
            <person name="Udall J.A."/>
            <person name="Elzinga D.E."/>
            <person name="Hermansen R.A."/>
            <person name="Bodily P.M."/>
            <person name="Hart A.A."/>
            <person name="Coleman C.E."/>
        </authorList>
    </citation>
    <scope>NUCLEOTIDE SEQUENCE [LARGE SCALE GENOMIC DNA]</scope>
    <source>
        <strain evidence="2 3">CCB06</strain>
        <tissue evidence="2">Mycelium</tissue>
    </source>
</reference>
<evidence type="ECO:0000256" key="1">
    <source>
        <dbReference type="SAM" id="MobiDB-lite"/>
    </source>
</evidence>
<dbReference type="EMBL" id="KE747843">
    <property type="protein sequence ID" value="RMZ74065.1"/>
    <property type="molecule type" value="Genomic_DNA"/>
</dbReference>
<evidence type="ECO:0000313" key="2">
    <source>
        <dbReference type="EMBL" id="RMZ74065.1"/>
    </source>
</evidence>